<keyword evidence="4" id="KW-0812">Transmembrane</keyword>
<evidence type="ECO:0000256" key="4">
    <source>
        <dbReference type="SAM" id="Phobius"/>
    </source>
</evidence>
<dbReference type="PANTHER" id="PTHR30413:SF8">
    <property type="entry name" value="TRANSPORT PERMEASE PROTEIN"/>
    <property type="match status" value="1"/>
</dbReference>
<organism evidence="5 6">
    <name type="scientific">Paenibacillus nasutitermitis</name>
    <dbReference type="NCBI Taxonomy" id="1652958"/>
    <lineage>
        <taxon>Bacteria</taxon>
        <taxon>Bacillati</taxon>
        <taxon>Bacillota</taxon>
        <taxon>Bacilli</taxon>
        <taxon>Bacillales</taxon>
        <taxon>Paenibacillaceae</taxon>
        <taxon>Paenibacillus</taxon>
    </lineage>
</organism>
<accession>A0A916ZDB8</accession>
<keyword evidence="3" id="KW-0813">Transport</keyword>
<evidence type="ECO:0000256" key="1">
    <source>
        <dbReference type="ARBA" id="ARBA00004429"/>
    </source>
</evidence>
<reference evidence="5" key="2">
    <citation type="submission" date="2020-09" db="EMBL/GenBank/DDBJ databases">
        <authorList>
            <person name="Sun Q."/>
            <person name="Zhou Y."/>
        </authorList>
    </citation>
    <scope>NUCLEOTIDE SEQUENCE</scope>
    <source>
        <strain evidence="5">CGMCC 1.15178</strain>
    </source>
</reference>
<comment type="caution">
    <text evidence="5">The sequence shown here is derived from an EMBL/GenBank/DDBJ whole genome shotgun (WGS) entry which is preliminary data.</text>
</comment>
<evidence type="ECO:0000313" key="5">
    <source>
        <dbReference type="EMBL" id="GGD87470.1"/>
    </source>
</evidence>
<evidence type="ECO:0000313" key="6">
    <source>
        <dbReference type="Proteomes" id="UP000612456"/>
    </source>
</evidence>
<gene>
    <name evidence="5" type="ORF">GCM10010911_52370</name>
</gene>
<dbReference type="Proteomes" id="UP000612456">
    <property type="component" value="Unassembled WGS sequence"/>
</dbReference>
<name>A0A916ZDB8_9BACL</name>
<reference evidence="5" key="1">
    <citation type="journal article" date="2014" name="Int. J. Syst. Evol. Microbiol.">
        <title>Complete genome sequence of Corynebacterium casei LMG S-19264T (=DSM 44701T), isolated from a smear-ripened cheese.</title>
        <authorList>
            <consortium name="US DOE Joint Genome Institute (JGI-PGF)"/>
            <person name="Walter F."/>
            <person name="Albersmeier A."/>
            <person name="Kalinowski J."/>
            <person name="Ruckert C."/>
        </authorList>
    </citation>
    <scope>NUCLEOTIDE SEQUENCE</scope>
    <source>
        <strain evidence="5">CGMCC 1.15178</strain>
    </source>
</reference>
<proteinExistence type="inferred from homology"/>
<keyword evidence="4" id="KW-0472">Membrane</keyword>
<protein>
    <recommendedName>
        <fullName evidence="7">ABC-2 type transporter domain-containing protein</fullName>
    </recommendedName>
</protein>
<dbReference type="AlphaFoldDB" id="A0A916ZDB8"/>
<feature type="transmembrane region" description="Helical" evidence="4">
    <location>
        <begin position="50"/>
        <end position="69"/>
    </location>
</feature>
<dbReference type="GO" id="GO:0005886">
    <property type="term" value="C:plasma membrane"/>
    <property type="evidence" value="ECO:0007669"/>
    <property type="project" value="UniProtKB-SubCell"/>
</dbReference>
<dbReference type="GO" id="GO:0015920">
    <property type="term" value="P:lipopolysaccharide transport"/>
    <property type="evidence" value="ECO:0007669"/>
    <property type="project" value="TreeGrafter"/>
</dbReference>
<sequence>MVWFYLTPIIYNAAMIPEPYHRYIMLNPLTLIVEMFRSIVLDGVVPSGDLFWGALLYSLCFLLLGYFIFNKRESRLAEEL</sequence>
<comment type="similarity">
    <text evidence="2">Belongs to the ABC-2 integral membrane protein family.</text>
</comment>
<evidence type="ECO:0008006" key="7">
    <source>
        <dbReference type="Google" id="ProtNLM"/>
    </source>
</evidence>
<dbReference type="PANTHER" id="PTHR30413">
    <property type="entry name" value="INNER MEMBRANE TRANSPORT PERMEASE"/>
    <property type="match status" value="1"/>
</dbReference>
<evidence type="ECO:0000256" key="3">
    <source>
        <dbReference type="ARBA" id="ARBA00022448"/>
    </source>
</evidence>
<dbReference type="EMBL" id="BMHP01000004">
    <property type="protein sequence ID" value="GGD87470.1"/>
    <property type="molecule type" value="Genomic_DNA"/>
</dbReference>
<comment type="subcellular location">
    <subcellularLocation>
        <location evidence="1">Cell inner membrane</location>
        <topology evidence="1">Multi-pass membrane protein</topology>
    </subcellularLocation>
</comment>
<keyword evidence="6" id="KW-1185">Reference proteome</keyword>
<keyword evidence="4" id="KW-1133">Transmembrane helix</keyword>
<evidence type="ECO:0000256" key="2">
    <source>
        <dbReference type="ARBA" id="ARBA00007783"/>
    </source>
</evidence>